<name>A0A433QNP7_9FUNG</name>
<reference evidence="1 2" key="1">
    <citation type="journal article" date="2018" name="New Phytol.">
        <title>Phylogenomics of Endogonaceae and evolution of mycorrhizas within Mucoromycota.</title>
        <authorList>
            <person name="Chang Y."/>
            <person name="Desiro A."/>
            <person name="Na H."/>
            <person name="Sandor L."/>
            <person name="Lipzen A."/>
            <person name="Clum A."/>
            <person name="Barry K."/>
            <person name="Grigoriev I.V."/>
            <person name="Martin F.M."/>
            <person name="Stajich J.E."/>
            <person name="Smith M.E."/>
            <person name="Bonito G."/>
            <person name="Spatafora J.W."/>
        </authorList>
    </citation>
    <scope>NUCLEOTIDE SEQUENCE [LARGE SCALE GENOMIC DNA]</scope>
    <source>
        <strain evidence="1 2">AD002</strain>
    </source>
</reference>
<dbReference type="EMBL" id="RBNJ01002999">
    <property type="protein sequence ID" value="RUS31403.1"/>
    <property type="molecule type" value="Genomic_DNA"/>
</dbReference>
<dbReference type="Gene3D" id="3.20.20.70">
    <property type="entry name" value="Aldolase class I"/>
    <property type="match status" value="1"/>
</dbReference>
<dbReference type="Proteomes" id="UP000274822">
    <property type="component" value="Unassembled WGS sequence"/>
</dbReference>
<evidence type="ECO:0000313" key="1">
    <source>
        <dbReference type="EMBL" id="RUS31403.1"/>
    </source>
</evidence>
<organism evidence="1 2">
    <name type="scientific">Jimgerdemannia flammicorona</name>
    <dbReference type="NCBI Taxonomy" id="994334"/>
    <lineage>
        <taxon>Eukaryota</taxon>
        <taxon>Fungi</taxon>
        <taxon>Fungi incertae sedis</taxon>
        <taxon>Mucoromycota</taxon>
        <taxon>Mucoromycotina</taxon>
        <taxon>Endogonomycetes</taxon>
        <taxon>Endogonales</taxon>
        <taxon>Endogonaceae</taxon>
        <taxon>Jimgerdemannia</taxon>
    </lineage>
</organism>
<dbReference type="AlphaFoldDB" id="A0A433QNP7"/>
<accession>A0A433QNP7</accession>
<dbReference type="InterPro" id="IPR013785">
    <property type="entry name" value="Aldolase_TIM"/>
</dbReference>
<protein>
    <submittedName>
        <fullName evidence="1">Uncharacterized protein</fullName>
    </submittedName>
</protein>
<proteinExistence type="predicted"/>
<keyword evidence="2" id="KW-1185">Reference proteome</keyword>
<sequence length="113" mass="12789">MHIKEAVDRYDAPNETAAETRHLRNVFLTPHSMAHLPTCLDDFEKHAWKVLPPAHFGYYYSGADAETTLARNKAAYDRSHEGSCNKRVRKAYHLSCLPIDPPEQASYSTQDSG</sequence>
<dbReference type="SUPFAM" id="SSF51395">
    <property type="entry name" value="FMN-linked oxidoreductases"/>
    <property type="match status" value="1"/>
</dbReference>
<gene>
    <name evidence="1" type="ORF">BC938DRAFT_477894</name>
</gene>
<evidence type="ECO:0000313" key="2">
    <source>
        <dbReference type="Proteomes" id="UP000274822"/>
    </source>
</evidence>
<comment type="caution">
    <text evidence="1">The sequence shown here is derived from an EMBL/GenBank/DDBJ whole genome shotgun (WGS) entry which is preliminary data.</text>
</comment>